<keyword evidence="2" id="KW-0998">Cell outer membrane</keyword>
<keyword evidence="3" id="KW-0812">Transmembrane</keyword>
<dbReference type="GO" id="GO:0009279">
    <property type="term" value="C:cell outer membrane"/>
    <property type="evidence" value="ECO:0007669"/>
    <property type="project" value="UniProtKB-SubCell"/>
</dbReference>
<evidence type="ECO:0000256" key="2">
    <source>
        <dbReference type="ARBA" id="ARBA00023237"/>
    </source>
</evidence>
<dbReference type="Pfam" id="PF07963">
    <property type="entry name" value="N_methyl"/>
    <property type="match status" value="1"/>
</dbReference>
<dbReference type="AlphaFoldDB" id="A0A399EAB9"/>
<sequence length="158" mass="16781">MRNRGLTLIEVIVAAGALAIVLGIFTTLLVGSMRQTSVVGGRAQANQLGLFLGRQIIEADERAVPDEGESLTWGYGQLANATSGFPSLTSEQQFANLALYRASVTNQGAPSWASSSWQISQYRIEICWRSPEGEQCVNQSIIGPSPARVGAGINSGIN</sequence>
<comment type="caution">
    <text evidence="4">The sequence shown here is derived from an EMBL/GenBank/DDBJ whole genome shotgun (WGS) entry which is preliminary data.</text>
</comment>
<name>A0A399EAB9_9DEIN</name>
<evidence type="ECO:0000313" key="4">
    <source>
        <dbReference type="EMBL" id="RIH79251.1"/>
    </source>
</evidence>
<dbReference type="EMBL" id="QWKX01000007">
    <property type="protein sequence ID" value="RIH79251.1"/>
    <property type="molecule type" value="Genomic_DNA"/>
</dbReference>
<dbReference type="OrthoDB" id="25699at2"/>
<protein>
    <recommendedName>
        <fullName evidence="6">Prepilin-type N-terminal cleavage/methylation domain-containing protein</fullName>
    </recommendedName>
</protein>
<evidence type="ECO:0000313" key="5">
    <source>
        <dbReference type="Proteomes" id="UP000266089"/>
    </source>
</evidence>
<keyword evidence="3" id="KW-0472">Membrane</keyword>
<organism evidence="4 5">
    <name type="scientific">Meiothermus taiwanensis</name>
    <dbReference type="NCBI Taxonomy" id="172827"/>
    <lineage>
        <taxon>Bacteria</taxon>
        <taxon>Thermotogati</taxon>
        <taxon>Deinococcota</taxon>
        <taxon>Deinococci</taxon>
        <taxon>Thermales</taxon>
        <taxon>Thermaceae</taxon>
        <taxon>Meiothermus</taxon>
    </lineage>
</organism>
<keyword evidence="3" id="KW-1133">Transmembrane helix</keyword>
<feature type="transmembrane region" description="Helical" evidence="3">
    <location>
        <begin position="6"/>
        <end position="30"/>
    </location>
</feature>
<evidence type="ECO:0008006" key="6">
    <source>
        <dbReference type="Google" id="ProtNLM"/>
    </source>
</evidence>
<dbReference type="RefSeq" id="WP_027886998.1">
    <property type="nucleotide sequence ID" value="NZ_JBHSXZ010000027.1"/>
</dbReference>
<evidence type="ECO:0000256" key="3">
    <source>
        <dbReference type="SAM" id="Phobius"/>
    </source>
</evidence>
<reference evidence="4 5" key="1">
    <citation type="submission" date="2018-08" db="EMBL/GenBank/DDBJ databases">
        <title>Meiothermus cateniformans JCM 15151 genome sequencing project.</title>
        <authorList>
            <person name="Da Costa M.S."/>
            <person name="Albuquerque L."/>
            <person name="Raposo P."/>
            <person name="Froufe H.J.C."/>
            <person name="Barroso C.S."/>
            <person name="Egas C."/>
        </authorList>
    </citation>
    <scope>NUCLEOTIDE SEQUENCE [LARGE SCALE GENOMIC DNA]</scope>
    <source>
        <strain evidence="4 5">JCM 15151</strain>
    </source>
</reference>
<evidence type="ECO:0000256" key="1">
    <source>
        <dbReference type="ARBA" id="ARBA00004442"/>
    </source>
</evidence>
<accession>A0A399EAB9</accession>
<proteinExistence type="predicted"/>
<dbReference type="NCBIfam" id="TIGR02532">
    <property type="entry name" value="IV_pilin_GFxxxE"/>
    <property type="match status" value="1"/>
</dbReference>
<gene>
    <name evidence="4" type="ORF">Mcate_00425</name>
</gene>
<comment type="subcellular location">
    <subcellularLocation>
        <location evidence="1">Cell outer membrane</location>
    </subcellularLocation>
</comment>
<dbReference type="InterPro" id="IPR012902">
    <property type="entry name" value="N_methyl_site"/>
</dbReference>
<dbReference type="Proteomes" id="UP000266089">
    <property type="component" value="Unassembled WGS sequence"/>
</dbReference>